<keyword evidence="7 8" id="KW-0131">Cell cycle</keyword>
<dbReference type="SUPFAM" id="SSF53623">
    <property type="entry name" value="MurD-like peptide ligases, catalytic domain"/>
    <property type="match status" value="1"/>
</dbReference>
<dbReference type="NCBIfam" id="TIGR01087">
    <property type="entry name" value="murD"/>
    <property type="match status" value="1"/>
</dbReference>
<name>A0AB33YYM7_9GAMM</name>
<dbReference type="PANTHER" id="PTHR43692">
    <property type="entry name" value="UDP-N-ACETYLMURAMOYLALANINE--D-GLUTAMATE LIGASE"/>
    <property type="match status" value="1"/>
</dbReference>
<comment type="subcellular location">
    <subcellularLocation>
        <location evidence="1 7 8">Cytoplasm</location>
    </subcellularLocation>
</comment>
<keyword evidence="7 8" id="KW-0133">Cell shape</keyword>
<evidence type="ECO:0000259" key="10">
    <source>
        <dbReference type="Pfam" id="PF08245"/>
    </source>
</evidence>
<dbReference type="GO" id="GO:0009252">
    <property type="term" value="P:peptidoglycan biosynthetic process"/>
    <property type="evidence" value="ECO:0007669"/>
    <property type="project" value="UniProtKB-UniRule"/>
</dbReference>
<evidence type="ECO:0000256" key="4">
    <source>
        <dbReference type="ARBA" id="ARBA00022598"/>
    </source>
</evidence>
<evidence type="ECO:0000256" key="7">
    <source>
        <dbReference type="HAMAP-Rule" id="MF_00639"/>
    </source>
</evidence>
<dbReference type="InterPro" id="IPR005762">
    <property type="entry name" value="MurD"/>
</dbReference>
<dbReference type="Pfam" id="PF21799">
    <property type="entry name" value="MurD-like_N"/>
    <property type="match status" value="1"/>
</dbReference>
<comment type="caution">
    <text evidence="11">The sequence shown here is derived from an EMBL/GenBank/DDBJ whole genome shotgun (WGS) entry which is preliminary data.</text>
</comment>
<comment type="similarity">
    <text evidence="7">Belongs to the MurCDEF family.</text>
</comment>
<comment type="pathway">
    <text evidence="2 7 8">Cell wall biogenesis; peptidoglycan biosynthesis.</text>
</comment>
<evidence type="ECO:0000259" key="9">
    <source>
        <dbReference type="Pfam" id="PF02875"/>
    </source>
</evidence>
<gene>
    <name evidence="7" type="primary">murD</name>
    <name evidence="11" type="ORF">L196_10554</name>
</gene>
<evidence type="ECO:0000313" key="12">
    <source>
        <dbReference type="Proteomes" id="UP000015462"/>
    </source>
</evidence>
<dbReference type="GO" id="GO:0051301">
    <property type="term" value="P:cell division"/>
    <property type="evidence" value="ECO:0007669"/>
    <property type="project" value="UniProtKB-KW"/>
</dbReference>
<dbReference type="InterPro" id="IPR036565">
    <property type="entry name" value="Mur-like_cat_sf"/>
</dbReference>
<dbReference type="GO" id="GO:0005524">
    <property type="term" value="F:ATP binding"/>
    <property type="evidence" value="ECO:0007669"/>
    <property type="project" value="UniProtKB-UniRule"/>
</dbReference>
<dbReference type="SUPFAM" id="SSF53244">
    <property type="entry name" value="MurD-like peptide ligases, peptide-binding domain"/>
    <property type="match status" value="1"/>
</dbReference>
<comment type="catalytic activity">
    <reaction evidence="7 8">
        <text>UDP-N-acetyl-alpha-D-muramoyl-L-alanine + D-glutamate + ATP = UDP-N-acetyl-alpha-D-muramoyl-L-alanyl-D-glutamate + ADP + phosphate + H(+)</text>
        <dbReference type="Rhea" id="RHEA:16429"/>
        <dbReference type="ChEBI" id="CHEBI:15378"/>
        <dbReference type="ChEBI" id="CHEBI:29986"/>
        <dbReference type="ChEBI" id="CHEBI:30616"/>
        <dbReference type="ChEBI" id="CHEBI:43474"/>
        <dbReference type="ChEBI" id="CHEBI:83898"/>
        <dbReference type="ChEBI" id="CHEBI:83900"/>
        <dbReference type="ChEBI" id="CHEBI:456216"/>
        <dbReference type="EC" id="6.3.2.9"/>
    </reaction>
</comment>
<dbReference type="GO" id="GO:0008764">
    <property type="term" value="F:UDP-N-acetylmuramoylalanine-D-glutamate ligase activity"/>
    <property type="evidence" value="ECO:0007669"/>
    <property type="project" value="UniProtKB-UniRule"/>
</dbReference>
<feature type="domain" description="Mur ligase central" evidence="10">
    <location>
        <begin position="132"/>
        <end position="306"/>
    </location>
</feature>
<reference evidence="11 12" key="1">
    <citation type="journal article" date="2013" name="Genome Announc.">
        <title>Genome Sequence of the Pyrene- and Fluoranthene-Degrading Bacterium Cycloclasticus sp. Strain PY97M.</title>
        <authorList>
            <person name="Cui Z."/>
            <person name="Xu G."/>
            <person name="Li Q."/>
            <person name="Gao W."/>
            <person name="Zheng L."/>
        </authorList>
    </citation>
    <scope>NUCLEOTIDE SEQUENCE [LARGE SCALE GENOMIC DNA]</scope>
    <source>
        <strain evidence="11 12">PY97M</strain>
    </source>
</reference>
<evidence type="ECO:0000256" key="6">
    <source>
        <dbReference type="ARBA" id="ARBA00022840"/>
    </source>
</evidence>
<keyword evidence="7 8" id="KW-0961">Cell wall biogenesis/degradation</keyword>
<organism evidence="11 12">
    <name type="scientific">Cycloclasticus pugetii</name>
    <dbReference type="NCBI Taxonomy" id="34068"/>
    <lineage>
        <taxon>Bacteria</taxon>
        <taxon>Pseudomonadati</taxon>
        <taxon>Pseudomonadota</taxon>
        <taxon>Gammaproteobacteria</taxon>
        <taxon>Thiotrichales</taxon>
        <taxon>Piscirickettsiaceae</taxon>
        <taxon>Cycloclasticus</taxon>
    </lineage>
</organism>
<accession>A0AB33YYM7</accession>
<feature type="domain" description="Mur ligase C-terminal" evidence="9">
    <location>
        <begin position="328"/>
        <end position="440"/>
    </location>
</feature>
<protein>
    <recommendedName>
        <fullName evidence="7 8">UDP-N-acetylmuramoylalanine--D-glutamate ligase</fullName>
        <ecNumber evidence="7 8">6.3.2.9</ecNumber>
    </recommendedName>
    <alternativeName>
        <fullName evidence="7">D-glutamic acid-adding enzyme</fullName>
    </alternativeName>
    <alternativeName>
        <fullName evidence="7">UDP-N-acetylmuramoyl-L-alanyl-D-glutamate synthetase</fullName>
    </alternativeName>
</protein>
<proteinExistence type="inferred from homology"/>
<dbReference type="InterPro" id="IPR013221">
    <property type="entry name" value="Mur_ligase_cen"/>
</dbReference>
<dbReference type="GO" id="GO:0005737">
    <property type="term" value="C:cytoplasm"/>
    <property type="evidence" value="ECO:0007669"/>
    <property type="project" value="UniProtKB-SubCell"/>
</dbReference>
<dbReference type="PANTHER" id="PTHR43692:SF1">
    <property type="entry name" value="UDP-N-ACETYLMURAMOYLALANINE--D-GLUTAMATE LIGASE"/>
    <property type="match status" value="1"/>
</dbReference>
<keyword evidence="12" id="KW-1185">Reference proteome</keyword>
<dbReference type="Pfam" id="PF08245">
    <property type="entry name" value="Mur_ligase_M"/>
    <property type="match status" value="1"/>
</dbReference>
<keyword evidence="6 7" id="KW-0067">ATP-binding</keyword>
<dbReference type="InterPro" id="IPR036615">
    <property type="entry name" value="Mur_ligase_C_dom_sf"/>
</dbReference>
<dbReference type="GO" id="GO:0071555">
    <property type="term" value="P:cell wall organization"/>
    <property type="evidence" value="ECO:0007669"/>
    <property type="project" value="UniProtKB-KW"/>
</dbReference>
<evidence type="ECO:0000256" key="1">
    <source>
        <dbReference type="ARBA" id="ARBA00004496"/>
    </source>
</evidence>
<keyword evidence="7 8" id="KW-0573">Peptidoglycan synthesis</keyword>
<dbReference type="Pfam" id="PF02875">
    <property type="entry name" value="Mur_ligase_C"/>
    <property type="match status" value="1"/>
</dbReference>
<dbReference type="Gene3D" id="3.90.190.20">
    <property type="entry name" value="Mur ligase, C-terminal domain"/>
    <property type="match status" value="1"/>
</dbReference>
<comment type="function">
    <text evidence="7 8">Cell wall formation. Catalyzes the addition of glutamate to the nucleotide precursor UDP-N-acetylmuramoyl-L-alanine (UMA).</text>
</comment>
<dbReference type="HAMAP" id="MF_00639">
    <property type="entry name" value="MurD"/>
    <property type="match status" value="1"/>
</dbReference>
<keyword evidence="7 8" id="KW-0132">Cell division</keyword>
<evidence type="ECO:0000256" key="2">
    <source>
        <dbReference type="ARBA" id="ARBA00004752"/>
    </source>
</evidence>
<dbReference type="GO" id="GO:0008360">
    <property type="term" value="P:regulation of cell shape"/>
    <property type="evidence" value="ECO:0007669"/>
    <property type="project" value="UniProtKB-KW"/>
</dbReference>
<dbReference type="Gene3D" id="3.40.1190.10">
    <property type="entry name" value="Mur-like, catalytic domain"/>
    <property type="match status" value="1"/>
</dbReference>
<dbReference type="EC" id="6.3.2.9" evidence="7 8"/>
<evidence type="ECO:0000313" key="11">
    <source>
        <dbReference type="EMBL" id="EPD12239.1"/>
    </source>
</evidence>
<dbReference type="EMBL" id="ASHL01000012">
    <property type="protein sequence ID" value="EPD12239.1"/>
    <property type="molecule type" value="Genomic_DNA"/>
</dbReference>
<keyword evidence="3 7" id="KW-0963">Cytoplasm</keyword>
<dbReference type="SUPFAM" id="SSF51984">
    <property type="entry name" value="MurCD N-terminal domain"/>
    <property type="match status" value="1"/>
</dbReference>
<keyword evidence="5 7" id="KW-0547">Nucleotide-binding</keyword>
<feature type="binding site" evidence="7">
    <location>
        <begin position="134"/>
        <end position="140"/>
    </location>
    <ligand>
        <name>ATP</name>
        <dbReference type="ChEBI" id="CHEBI:30616"/>
    </ligand>
</feature>
<evidence type="ECO:0000256" key="5">
    <source>
        <dbReference type="ARBA" id="ARBA00022741"/>
    </source>
</evidence>
<dbReference type="AlphaFoldDB" id="A0AB33YYM7"/>
<evidence type="ECO:0000256" key="8">
    <source>
        <dbReference type="RuleBase" id="RU003664"/>
    </source>
</evidence>
<keyword evidence="4 7" id="KW-0436">Ligase</keyword>
<dbReference type="InterPro" id="IPR004101">
    <property type="entry name" value="Mur_ligase_C"/>
</dbReference>
<sequence length="465" mass="49918">MEALMQNDFHYQRLGLARLGLDQDGVRVLVVGLGVTGLSVIRFLQQNHIEVAVVDSRETPPGLDVVEESFRDIAVFTGGFDHDFFEAATHIIVSPGVTLEEQEIQAASERGVPVFGDIDLFAVCVDAPVVGITGSNGKSTVTTLLGQMAEKAQWDVRVGGNLGTPALDLLTEKTADLYVLELSSFQLERTSQLKADVAALLNISDDHMDRYRSVVAYCDAKQRIFFGEGVAVFNRQDEMVNALALPSERQGVSFGLDQPNGDHYGLLSVDGGEWLSKGSEPILQVAELKIKGTHNIQNALAAMAMADALKIPVAAQQIALREFSGLSHRTQWVTELKGVTWINDSKATNPGACLAALNGLPAPIILIAGGDGKGADFSLLKQSIQSNVSLVILLGRDAKRFQQEAVGSIPCELVANIEKAVQLAAEHAVSGDTVLLSPACASLDQFASYQQRGEHFMAAVEALER</sequence>
<evidence type="ECO:0000256" key="3">
    <source>
        <dbReference type="ARBA" id="ARBA00022490"/>
    </source>
</evidence>
<dbReference type="Gene3D" id="3.40.50.720">
    <property type="entry name" value="NAD(P)-binding Rossmann-like Domain"/>
    <property type="match status" value="1"/>
</dbReference>
<dbReference type="Proteomes" id="UP000015462">
    <property type="component" value="Unassembled WGS sequence"/>
</dbReference>